<reference evidence="2 3" key="1">
    <citation type="submission" date="2024-09" db="EMBL/GenBank/DDBJ databases">
        <authorList>
            <person name="Sun Q."/>
            <person name="Mori K."/>
        </authorList>
    </citation>
    <scope>NUCLEOTIDE SEQUENCE [LARGE SCALE GENOMIC DNA]</scope>
    <source>
        <strain evidence="2 3">CECT 8286</strain>
    </source>
</reference>
<dbReference type="EMBL" id="JBHMEZ010000030">
    <property type="protein sequence ID" value="MFB9054688.1"/>
    <property type="molecule type" value="Genomic_DNA"/>
</dbReference>
<protein>
    <submittedName>
        <fullName evidence="2">GSCFA domain-containing protein</fullName>
        <ecNumber evidence="2">3.1.-.-</ecNumber>
    </submittedName>
</protein>
<keyword evidence="3" id="KW-1185">Reference proteome</keyword>
<comment type="caution">
    <text evidence="2">The sequence shown here is derived from an EMBL/GenBank/DDBJ whole genome shotgun (WGS) entry which is preliminary data.</text>
</comment>
<accession>A0ABV5F5H3</accession>
<dbReference type="SUPFAM" id="SSF52266">
    <property type="entry name" value="SGNH hydrolase"/>
    <property type="match status" value="1"/>
</dbReference>
<dbReference type="Pfam" id="PF08885">
    <property type="entry name" value="GSCFA"/>
    <property type="match status" value="1"/>
</dbReference>
<keyword evidence="2" id="KW-0378">Hydrolase</keyword>
<dbReference type="RefSeq" id="WP_382384326.1">
    <property type="nucleotide sequence ID" value="NZ_JBHMEZ010000030.1"/>
</dbReference>
<dbReference type="GO" id="GO:0016787">
    <property type="term" value="F:hydrolase activity"/>
    <property type="evidence" value="ECO:0007669"/>
    <property type="project" value="UniProtKB-KW"/>
</dbReference>
<dbReference type="InterPro" id="IPR014982">
    <property type="entry name" value="GSCFA"/>
</dbReference>
<evidence type="ECO:0000313" key="2">
    <source>
        <dbReference type="EMBL" id="MFB9054688.1"/>
    </source>
</evidence>
<dbReference type="EC" id="3.1.-.-" evidence="2"/>
<evidence type="ECO:0000313" key="3">
    <source>
        <dbReference type="Proteomes" id="UP001589605"/>
    </source>
</evidence>
<dbReference type="Proteomes" id="UP001589605">
    <property type="component" value="Unassembled WGS sequence"/>
</dbReference>
<dbReference type="InterPro" id="IPR036514">
    <property type="entry name" value="SGNH_hydro_sf"/>
</dbReference>
<evidence type="ECO:0000259" key="1">
    <source>
        <dbReference type="Pfam" id="PF08885"/>
    </source>
</evidence>
<feature type="domain" description="GSCFA" evidence="1">
    <location>
        <begin position="22"/>
        <end position="260"/>
    </location>
</feature>
<dbReference type="CDD" id="cd00229">
    <property type="entry name" value="SGNH_hydrolase"/>
    <property type="match status" value="1"/>
</dbReference>
<dbReference type="Gene3D" id="3.40.50.1110">
    <property type="entry name" value="SGNH hydrolase"/>
    <property type="match status" value="1"/>
</dbReference>
<organism evidence="2 3">
    <name type="scientific">Formosa undariae</name>
    <dbReference type="NCBI Taxonomy" id="1325436"/>
    <lineage>
        <taxon>Bacteria</taxon>
        <taxon>Pseudomonadati</taxon>
        <taxon>Bacteroidota</taxon>
        <taxon>Flavobacteriia</taxon>
        <taxon>Flavobacteriales</taxon>
        <taxon>Flavobacteriaceae</taxon>
        <taxon>Formosa</taxon>
    </lineage>
</organism>
<sequence length="320" mass="36954">MKFFTEIPIQQQTENQIDYQSKVLLLGSCFVENIGKKFDYFKFQNHQNPFGVLFQPKAIEQLINHAVKGKVYTADDLFYHNDIWQSFEAHSKLNGLDQAAVLNGLNAAVKETRQFLESATHIVITLGTAWVYLHLESNRIVANCHKVPQKAFKKELLSSDEVEQSLQRMLDAIATVNPNTNVIFTVSPIRHTKDGFVENTRSKSHLISAIHQLLEASETHQLHYFPSYEIMMDELRDYRFYASDLIHPNQVAIDYIWDKFKATWLAPSTVSIMKEVHSIQSGLQHKPFNDTSIQHQKFLNNLSQKIIAITKDMKWISFDI</sequence>
<gene>
    <name evidence="2" type="ORF">ACFFVB_16485</name>
</gene>
<proteinExistence type="predicted"/>
<name>A0ABV5F5H3_9FLAO</name>